<reference evidence="3" key="2">
    <citation type="submission" date="2013-07" db="EMBL/GenBank/DDBJ databases">
        <authorList>
            <consortium name="The Broad Institute Genome Sequencing Platform"/>
            <person name="Cuomo C."/>
            <person name="Litvintseva A."/>
            <person name="Chen Y."/>
            <person name="Heitman J."/>
            <person name="Sun S."/>
            <person name="Springer D."/>
            <person name="Dromer F."/>
            <person name="Young S.K."/>
            <person name="Zeng Q."/>
            <person name="Gargeya S."/>
            <person name="Fitzgerald M."/>
            <person name="Abouelleil A."/>
            <person name="Alvarado L."/>
            <person name="Berlin A.M."/>
            <person name="Chapman S.B."/>
            <person name="Dewar J."/>
            <person name="Goldberg J."/>
            <person name="Griggs A."/>
            <person name="Gujja S."/>
            <person name="Hansen M."/>
            <person name="Howarth C."/>
            <person name="Imamovic A."/>
            <person name="Larimer J."/>
            <person name="McCowan C."/>
            <person name="Murphy C."/>
            <person name="Pearson M."/>
            <person name="Priest M."/>
            <person name="Roberts A."/>
            <person name="Saif S."/>
            <person name="Shea T."/>
            <person name="Sykes S."/>
            <person name="Wortman J."/>
            <person name="Nusbaum C."/>
            <person name="Birren B."/>
        </authorList>
    </citation>
    <scope>NUCLEOTIDE SEQUENCE</scope>
    <source>
        <strain evidence="3">CBS 10737</strain>
    </source>
</reference>
<dbReference type="EMBL" id="KV700116">
    <property type="protein sequence ID" value="OCF47321.1"/>
    <property type="molecule type" value="Genomic_DNA"/>
</dbReference>
<evidence type="ECO:0000313" key="3">
    <source>
        <dbReference type="EMBL" id="WWC67893.1"/>
    </source>
</evidence>
<evidence type="ECO:0000313" key="2">
    <source>
        <dbReference type="EMBL" id="OCF47321.1"/>
    </source>
</evidence>
<protein>
    <submittedName>
        <fullName evidence="2">Uncharacterized protein</fullName>
    </submittedName>
</protein>
<dbReference type="KEGG" id="kpin:30174585"/>
<dbReference type="OrthoDB" id="2520628at2759"/>
<feature type="transmembrane region" description="Helical" evidence="1">
    <location>
        <begin position="193"/>
        <end position="216"/>
    </location>
</feature>
<dbReference type="GeneID" id="30174585"/>
<organism evidence="2">
    <name type="scientific">Kwoniella pini CBS 10737</name>
    <dbReference type="NCBI Taxonomy" id="1296096"/>
    <lineage>
        <taxon>Eukaryota</taxon>
        <taxon>Fungi</taxon>
        <taxon>Dikarya</taxon>
        <taxon>Basidiomycota</taxon>
        <taxon>Agaricomycotina</taxon>
        <taxon>Tremellomycetes</taxon>
        <taxon>Tremellales</taxon>
        <taxon>Cryptococcaceae</taxon>
        <taxon>Kwoniella</taxon>
    </lineage>
</organism>
<keyword evidence="1" id="KW-0472">Membrane</keyword>
<reference evidence="2" key="1">
    <citation type="submission" date="2013-07" db="EMBL/GenBank/DDBJ databases">
        <title>The Genome Sequence of Cryptococcus pinus CBS10737.</title>
        <authorList>
            <consortium name="The Broad Institute Genome Sequencing Platform"/>
            <person name="Cuomo C."/>
            <person name="Litvintseva A."/>
            <person name="Chen Y."/>
            <person name="Heitman J."/>
            <person name="Sun S."/>
            <person name="Springer D."/>
            <person name="Dromer F."/>
            <person name="Young S.K."/>
            <person name="Zeng Q."/>
            <person name="Gargeya S."/>
            <person name="Fitzgerald M."/>
            <person name="Abouelleil A."/>
            <person name="Alvarado L."/>
            <person name="Berlin A.M."/>
            <person name="Chapman S.B."/>
            <person name="Dewar J."/>
            <person name="Goldberg J."/>
            <person name="Griggs A."/>
            <person name="Gujja S."/>
            <person name="Hansen M."/>
            <person name="Howarth C."/>
            <person name="Imamovic A."/>
            <person name="Larimer J."/>
            <person name="McCowan C."/>
            <person name="Murphy C."/>
            <person name="Pearson M."/>
            <person name="Priest M."/>
            <person name="Roberts A."/>
            <person name="Saif S."/>
            <person name="Shea T."/>
            <person name="Sykes S."/>
            <person name="Wortman J."/>
            <person name="Nusbaum C."/>
            <person name="Birren B."/>
        </authorList>
    </citation>
    <scope>NUCLEOTIDE SEQUENCE [LARGE SCALE GENOMIC DNA]</scope>
    <source>
        <strain evidence="2">CBS 10737</strain>
    </source>
</reference>
<feature type="transmembrane region" description="Helical" evidence="1">
    <location>
        <begin position="228"/>
        <end position="252"/>
    </location>
</feature>
<evidence type="ECO:0000313" key="4">
    <source>
        <dbReference type="Proteomes" id="UP000094020"/>
    </source>
</evidence>
<reference evidence="2" key="3">
    <citation type="submission" date="2016-07" db="EMBL/GenBank/DDBJ databases">
        <title>Evolution of pathogenesis and genome organization in the Tremellales.</title>
        <authorList>
            <person name="Cuomo C."/>
            <person name="Litvintseva A."/>
            <person name="Heitman J."/>
            <person name="Chen Y."/>
            <person name="Sun S."/>
            <person name="Springer D."/>
            <person name="Dromer F."/>
            <person name="Young S."/>
            <person name="Zeng Q."/>
            <person name="Chapman S."/>
            <person name="Gujja S."/>
            <person name="Saif S."/>
            <person name="Birren B."/>
        </authorList>
    </citation>
    <scope>NUCLEOTIDE SEQUENCE</scope>
    <source>
        <strain evidence="2">CBS 10737</strain>
    </source>
</reference>
<name>A0A1B9HVN2_9TREE</name>
<proteinExistence type="predicted"/>
<sequence length="377" mass="42425">MSLIERLTDILSIQISQYAPINLNVPTTPILQISKFIHHVTTTPIHPIYFPYLRFGVLHAIRVTTVWANLTKGKNQNGSESGSGRLVDLFGYLVLAWGGSTVISIILNQPPSWLISTTPWIIYILIYILLILTGLSKYFIKNCPKIIFNLIGSFIDCITRGITITSIGTLISSSSIFLNENENENENEKDLNLWTYCLLSGLAISSGGLIISTLGLNENEWKLNTPNLLKGGFLNTLDFWGSSLIGLLWLILTNQNQNQNSNLNHFSKFLNYYLPDEFKISISEFEGKEKKIIDISHARAICVLVLGFLLATKAIIMTFKNDGLEKKKKRVNKLDKKETLFLDEKKEIPSKVVKTPVKIKEGNNKVTPRKSPRAKSK</sequence>
<evidence type="ECO:0000256" key="1">
    <source>
        <dbReference type="SAM" id="Phobius"/>
    </source>
</evidence>
<reference evidence="3" key="4">
    <citation type="submission" date="2024-02" db="EMBL/GenBank/DDBJ databases">
        <title>Comparative genomics of Cryptococcus and Kwoniella reveals pathogenesis evolution and contrasting modes of karyotype evolution via chromosome fusion or intercentromeric recombination.</title>
        <authorList>
            <person name="Coelho M.A."/>
            <person name="David-Palma M."/>
            <person name="Shea T."/>
            <person name="Bowers K."/>
            <person name="McGinley-Smith S."/>
            <person name="Mohammad A.W."/>
            <person name="Gnirke A."/>
            <person name="Yurkov A.M."/>
            <person name="Nowrousian M."/>
            <person name="Sun S."/>
            <person name="Cuomo C.A."/>
            <person name="Heitman J."/>
        </authorList>
    </citation>
    <scope>NUCLEOTIDE SEQUENCE</scope>
    <source>
        <strain evidence="3">CBS 10737</strain>
    </source>
</reference>
<dbReference type="Proteomes" id="UP000094020">
    <property type="component" value="Chromosome 2"/>
</dbReference>
<feature type="transmembrane region" description="Helical" evidence="1">
    <location>
        <begin position="298"/>
        <end position="319"/>
    </location>
</feature>
<feature type="transmembrane region" description="Helical" evidence="1">
    <location>
        <begin position="120"/>
        <end position="140"/>
    </location>
</feature>
<dbReference type="RefSeq" id="XP_019008540.1">
    <property type="nucleotide sequence ID" value="XM_019157927.1"/>
</dbReference>
<gene>
    <name evidence="2" type="ORF">I206_06216</name>
    <name evidence="3" type="ORF">I206_101811</name>
</gene>
<keyword evidence="1" id="KW-1133">Transmembrane helix</keyword>
<keyword evidence="4" id="KW-1185">Reference proteome</keyword>
<dbReference type="AlphaFoldDB" id="A0A1B9HVN2"/>
<keyword evidence="1" id="KW-0812">Transmembrane</keyword>
<feature type="transmembrane region" description="Helical" evidence="1">
    <location>
        <begin position="89"/>
        <end position="108"/>
    </location>
</feature>
<accession>A0A1B9HVN2</accession>
<dbReference type="EMBL" id="CP144520">
    <property type="protein sequence ID" value="WWC67893.1"/>
    <property type="molecule type" value="Genomic_DNA"/>
</dbReference>